<evidence type="ECO:0000256" key="7">
    <source>
        <dbReference type="RuleBase" id="RU363032"/>
    </source>
</evidence>
<feature type="transmembrane region" description="Helical" evidence="7">
    <location>
        <begin position="273"/>
        <end position="295"/>
    </location>
</feature>
<comment type="caution">
    <text evidence="9">The sequence shown here is derived from an EMBL/GenBank/DDBJ whole genome shotgun (WGS) entry which is preliminary data.</text>
</comment>
<evidence type="ECO:0000256" key="2">
    <source>
        <dbReference type="ARBA" id="ARBA00022448"/>
    </source>
</evidence>
<evidence type="ECO:0000256" key="4">
    <source>
        <dbReference type="ARBA" id="ARBA00022692"/>
    </source>
</evidence>
<evidence type="ECO:0000256" key="6">
    <source>
        <dbReference type="ARBA" id="ARBA00023136"/>
    </source>
</evidence>
<protein>
    <submittedName>
        <fullName evidence="9">Sugar ABC transporter permease</fullName>
    </submittedName>
</protein>
<proteinExistence type="inferred from homology"/>
<keyword evidence="4 7" id="KW-0812">Transmembrane</keyword>
<dbReference type="SUPFAM" id="SSF161098">
    <property type="entry name" value="MetI-like"/>
    <property type="match status" value="1"/>
</dbReference>
<keyword evidence="5 7" id="KW-1133">Transmembrane helix</keyword>
<feature type="transmembrane region" description="Helical" evidence="7">
    <location>
        <begin position="226"/>
        <end position="245"/>
    </location>
</feature>
<dbReference type="Gene3D" id="1.10.3720.10">
    <property type="entry name" value="MetI-like"/>
    <property type="match status" value="1"/>
</dbReference>
<dbReference type="InterPro" id="IPR000515">
    <property type="entry name" value="MetI-like"/>
</dbReference>
<dbReference type="EMBL" id="JAUYVI010000006">
    <property type="protein sequence ID" value="MDQ7250048.1"/>
    <property type="molecule type" value="Genomic_DNA"/>
</dbReference>
<evidence type="ECO:0000256" key="3">
    <source>
        <dbReference type="ARBA" id="ARBA00022475"/>
    </source>
</evidence>
<evidence type="ECO:0000256" key="5">
    <source>
        <dbReference type="ARBA" id="ARBA00022989"/>
    </source>
</evidence>
<dbReference type="Pfam" id="PF00528">
    <property type="entry name" value="BPD_transp_1"/>
    <property type="match status" value="1"/>
</dbReference>
<comment type="subcellular location">
    <subcellularLocation>
        <location evidence="1 7">Cell membrane</location>
        <topology evidence="1 7">Multi-pass membrane protein</topology>
    </subcellularLocation>
</comment>
<feature type="transmembrane region" description="Helical" evidence="7">
    <location>
        <begin position="21"/>
        <end position="43"/>
    </location>
</feature>
<feature type="transmembrane region" description="Helical" evidence="7">
    <location>
        <begin position="166"/>
        <end position="192"/>
    </location>
</feature>
<feature type="domain" description="ABC transmembrane type-1" evidence="8">
    <location>
        <begin position="80"/>
        <end position="294"/>
    </location>
</feature>
<dbReference type="InterPro" id="IPR035906">
    <property type="entry name" value="MetI-like_sf"/>
</dbReference>
<dbReference type="InterPro" id="IPR051393">
    <property type="entry name" value="ABC_transporter_permease"/>
</dbReference>
<keyword evidence="2 7" id="KW-0813">Transport</keyword>
<accession>A0ABU0YTQ2</accession>
<organism evidence="9 10">
    <name type="scientific">Dongia sedimenti</name>
    <dbReference type="NCBI Taxonomy" id="3064282"/>
    <lineage>
        <taxon>Bacteria</taxon>
        <taxon>Pseudomonadati</taxon>
        <taxon>Pseudomonadota</taxon>
        <taxon>Alphaproteobacteria</taxon>
        <taxon>Rhodospirillales</taxon>
        <taxon>Dongiaceae</taxon>
        <taxon>Dongia</taxon>
    </lineage>
</organism>
<keyword evidence="6 7" id="KW-0472">Membrane</keyword>
<dbReference type="PROSITE" id="PS50928">
    <property type="entry name" value="ABC_TM1"/>
    <property type="match status" value="1"/>
</dbReference>
<name>A0ABU0YTQ2_9PROT</name>
<dbReference type="CDD" id="cd06261">
    <property type="entry name" value="TM_PBP2"/>
    <property type="match status" value="1"/>
</dbReference>
<sequence>MAIAAQNNGLGGGRPGEGAGIANLLFVIPALTLYALFVLWPLASSLYYSLTDWDGIGAPRWVGLANFTRAFADDIHLASYVHVTLYILGTLVFEVSFGLVMAVMLNSDRPGFALLRGLFFSPVVLSMSAAGVLWNFVFDYRTGLVNAMLKGIGLGDWAQPWLSQPATALICVMLVSGWKFAGLYMILFFAALRRIPRSLYEAATLEGAGPIRRFFSITLPLLKQNVLICGLLAVTGGFAGFDLFFTMTNGQPYNSTEVPVTWIVKMAFDSDQLGYGIALTVILTVVVSLISLLYLRFAERSHAVEY</sequence>
<feature type="transmembrane region" description="Helical" evidence="7">
    <location>
        <begin position="83"/>
        <end position="105"/>
    </location>
</feature>
<evidence type="ECO:0000259" key="8">
    <source>
        <dbReference type="PROSITE" id="PS50928"/>
    </source>
</evidence>
<feature type="transmembrane region" description="Helical" evidence="7">
    <location>
        <begin position="117"/>
        <end position="138"/>
    </location>
</feature>
<dbReference type="PANTHER" id="PTHR30193">
    <property type="entry name" value="ABC TRANSPORTER PERMEASE PROTEIN"/>
    <property type="match status" value="1"/>
</dbReference>
<dbReference type="Proteomes" id="UP001230156">
    <property type="component" value="Unassembled WGS sequence"/>
</dbReference>
<evidence type="ECO:0000313" key="10">
    <source>
        <dbReference type="Proteomes" id="UP001230156"/>
    </source>
</evidence>
<dbReference type="RefSeq" id="WP_379958790.1">
    <property type="nucleotide sequence ID" value="NZ_JAUYVI010000006.1"/>
</dbReference>
<evidence type="ECO:0000256" key="1">
    <source>
        <dbReference type="ARBA" id="ARBA00004651"/>
    </source>
</evidence>
<dbReference type="PANTHER" id="PTHR30193:SF37">
    <property type="entry name" value="INNER MEMBRANE ABC TRANSPORTER PERMEASE PROTEIN YCJO"/>
    <property type="match status" value="1"/>
</dbReference>
<evidence type="ECO:0000313" key="9">
    <source>
        <dbReference type="EMBL" id="MDQ7250048.1"/>
    </source>
</evidence>
<gene>
    <name evidence="9" type="ORF">Q8A70_20325</name>
</gene>
<keyword evidence="10" id="KW-1185">Reference proteome</keyword>
<reference evidence="10" key="1">
    <citation type="submission" date="2023-08" db="EMBL/GenBank/DDBJ databases">
        <title>Rhodospirillaceae gen. nov., a novel taxon isolated from the Yangtze River Yuezi River estuary sludge.</title>
        <authorList>
            <person name="Ruan L."/>
        </authorList>
    </citation>
    <scope>NUCLEOTIDE SEQUENCE [LARGE SCALE GENOMIC DNA]</scope>
    <source>
        <strain evidence="10">R-7</strain>
    </source>
</reference>
<keyword evidence="3" id="KW-1003">Cell membrane</keyword>
<comment type="similarity">
    <text evidence="7">Belongs to the binding-protein-dependent transport system permease family.</text>
</comment>